<proteinExistence type="predicted"/>
<reference evidence="1 2" key="2">
    <citation type="submission" date="2018-01" db="EMBL/GenBank/DDBJ databases">
        <title>Genomic study of Klebsiella pneumoniae.</title>
        <authorList>
            <person name="Yang Y."/>
            <person name="Bicalho R."/>
        </authorList>
    </citation>
    <scope>NUCLEOTIDE SEQUENCE [LARGE SCALE GENOMIC DNA]</scope>
    <source>
        <strain evidence="1 2">A11</strain>
    </source>
</reference>
<comment type="caution">
    <text evidence="1">The sequence shown here is derived from an EMBL/GenBank/DDBJ whole genome shotgun (WGS) entry which is preliminary data.</text>
</comment>
<evidence type="ECO:0000313" key="1">
    <source>
        <dbReference type="EMBL" id="PLL29838.1"/>
    </source>
</evidence>
<protein>
    <submittedName>
        <fullName evidence="1">Transcriptional regulator</fullName>
    </submittedName>
</protein>
<organism evidence="1 2">
    <name type="scientific">Klebsiella michiganensis</name>
    <dbReference type="NCBI Taxonomy" id="1134687"/>
    <lineage>
        <taxon>Bacteria</taxon>
        <taxon>Pseudomonadati</taxon>
        <taxon>Pseudomonadota</taxon>
        <taxon>Gammaproteobacteria</taxon>
        <taxon>Enterobacterales</taxon>
        <taxon>Enterobacteriaceae</taxon>
        <taxon>Klebsiella/Raoultella group</taxon>
        <taxon>Klebsiella</taxon>
    </lineage>
</organism>
<accession>A0A2J4QFK7</accession>
<sequence>MSRRFFLYDKNIFFSEGIRSLVDDLAAHDDDCSFSRLDQFSQLINTLRLPKQKEELRWVLCDVDSLPDERFNALYTIKEY</sequence>
<name>A0A2J4QFK7_9ENTR</name>
<feature type="non-terminal residue" evidence="1">
    <location>
        <position position="80"/>
    </location>
</feature>
<reference evidence="1 2" key="1">
    <citation type="submission" date="2017-11" db="EMBL/GenBank/DDBJ databases">
        <authorList>
            <person name="Han C.G."/>
        </authorList>
    </citation>
    <scope>NUCLEOTIDE SEQUENCE [LARGE SCALE GENOMIC DNA]</scope>
    <source>
        <strain evidence="1 2">A11</strain>
    </source>
</reference>
<dbReference type="EMBL" id="PIDS01001002">
    <property type="protein sequence ID" value="PLL29838.1"/>
    <property type="molecule type" value="Genomic_DNA"/>
</dbReference>
<gene>
    <name evidence="1" type="ORF">CWN50_23715</name>
</gene>
<dbReference type="AlphaFoldDB" id="A0A2J4QFK7"/>
<evidence type="ECO:0000313" key="2">
    <source>
        <dbReference type="Proteomes" id="UP000234505"/>
    </source>
</evidence>
<dbReference type="Proteomes" id="UP000234505">
    <property type="component" value="Unassembled WGS sequence"/>
</dbReference>